<feature type="domain" description="GS beta-grasp" evidence="7">
    <location>
        <begin position="20"/>
        <end position="111"/>
    </location>
</feature>
<dbReference type="Gene3D" id="3.10.20.70">
    <property type="entry name" value="Glutamine synthetase, N-terminal domain"/>
    <property type="match status" value="1"/>
</dbReference>
<dbReference type="Proteomes" id="UP000219023">
    <property type="component" value="Unassembled WGS sequence"/>
</dbReference>
<dbReference type="SMART" id="SM01230">
    <property type="entry name" value="Gln-synt_C"/>
    <property type="match status" value="1"/>
</dbReference>
<name>A0A285VNN3_9GAMM</name>
<accession>A0A285VNN3</accession>
<dbReference type="SUPFAM" id="SSF55931">
    <property type="entry name" value="Glutamine synthetase/guanido kinase"/>
    <property type="match status" value="1"/>
</dbReference>
<dbReference type="GO" id="GO:0005524">
    <property type="term" value="F:ATP binding"/>
    <property type="evidence" value="ECO:0007669"/>
    <property type="project" value="UniProtKB-KW"/>
</dbReference>
<dbReference type="RefSeq" id="WP_097022434.1">
    <property type="nucleotide sequence ID" value="NZ_OBQJ01000003.1"/>
</dbReference>
<evidence type="ECO:0000256" key="3">
    <source>
        <dbReference type="ARBA" id="ARBA00022741"/>
    </source>
</evidence>
<dbReference type="FunFam" id="3.30.590.10:FF:000005">
    <property type="entry name" value="Probable glutamine synthetase"/>
    <property type="match status" value="1"/>
</dbReference>
<dbReference type="InterPro" id="IPR036651">
    <property type="entry name" value="Gln_synt_N_sf"/>
</dbReference>
<comment type="similarity">
    <text evidence="1 5 6">Belongs to the glutamine synthetase family.</text>
</comment>
<dbReference type="PANTHER" id="PTHR43785:SF3">
    <property type="entry name" value="GS CATALYTIC DOMAIN-CONTAINING PROTEIN"/>
    <property type="match status" value="1"/>
</dbReference>
<sequence>MSNRQEHPHFNDWFQTHGITEVECLVTDLTGILKGKIMPAGKYLGGGRPRLPDSIFIQTVTGGYPDDDDIHFWNPAERDMELVPDPNAIFLVPWADDATAQIIHDCHYLTGEPVELSPRHVLKRVLSFYEARGWKPIVAPEVEFFLVKTNTDSDYPLEPPIGRNGRQESSRQSFSIDAVNEFDPLFEEMYDYCDAMDLDLDTLIHEEGAGQMEVNFQHGDPLRLADQVVMFKRALRETALRHGMYATFMAKPMANEPGSSMHLHQSLLDAESGDNLFAGENGKSSRLFQQFIGGLQHYLPSAMPLLAPNVNSYRRLMRTETSGSAPTNVEWGTDNRTVGLRVPVSTPEATRVENRLAGADANPYLVMAASLACGYLGMLGQLEPRPPMIGSAWSGGHTLPDDIRPALDMLRDCQPLAEVLGERFTNSYLAVKRAEHREYFQVISSWEREHLLLRV</sequence>
<evidence type="ECO:0000313" key="10">
    <source>
        <dbReference type="Proteomes" id="UP000219023"/>
    </source>
</evidence>
<evidence type="ECO:0000313" key="9">
    <source>
        <dbReference type="EMBL" id="SOC54211.1"/>
    </source>
</evidence>
<reference evidence="9 10" key="1">
    <citation type="submission" date="2017-08" db="EMBL/GenBank/DDBJ databases">
        <authorList>
            <person name="de Groot N.N."/>
        </authorList>
    </citation>
    <scope>NUCLEOTIDE SEQUENCE [LARGE SCALE GENOMIC DNA]</scope>
    <source>
        <strain evidence="9 10">USBA 855</strain>
    </source>
</reference>
<dbReference type="OrthoDB" id="9789509at2"/>
<gene>
    <name evidence="9" type="ORF">SAMN05421509_103248</name>
</gene>
<evidence type="ECO:0000256" key="4">
    <source>
        <dbReference type="ARBA" id="ARBA00022840"/>
    </source>
</evidence>
<protein>
    <submittedName>
        <fullName evidence="9">L-glutamine synthetase</fullName>
    </submittedName>
</protein>
<dbReference type="Pfam" id="PF00120">
    <property type="entry name" value="Gln-synt_C"/>
    <property type="match status" value="1"/>
</dbReference>
<dbReference type="PANTHER" id="PTHR43785">
    <property type="entry name" value="GAMMA-GLUTAMYLPUTRESCINE SYNTHETASE"/>
    <property type="match status" value="1"/>
</dbReference>
<keyword evidence="4" id="KW-0067">ATP-binding</keyword>
<dbReference type="InterPro" id="IPR008147">
    <property type="entry name" value="Gln_synt_N"/>
</dbReference>
<dbReference type="PROSITE" id="PS51987">
    <property type="entry name" value="GS_CATALYTIC"/>
    <property type="match status" value="1"/>
</dbReference>
<evidence type="ECO:0000256" key="2">
    <source>
        <dbReference type="ARBA" id="ARBA00022598"/>
    </source>
</evidence>
<dbReference type="PROSITE" id="PS51986">
    <property type="entry name" value="GS_BETA_GRASP"/>
    <property type="match status" value="1"/>
</dbReference>
<dbReference type="EMBL" id="OBQJ01000003">
    <property type="protein sequence ID" value="SOC54211.1"/>
    <property type="molecule type" value="Genomic_DNA"/>
</dbReference>
<dbReference type="InterPro" id="IPR008146">
    <property type="entry name" value="Gln_synth_cat_dom"/>
</dbReference>
<evidence type="ECO:0000256" key="6">
    <source>
        <dbReference type="RuleBase" id="RU000384"/>
    </source>
</evidence>
<dbReference type="GO" id="GO:0006598">
    <property type="term" value="P:polyamine catabolic process"/>
    <property type="evidence" value="ECO:0007669"/>
    <property type="project" value="TreeGrafter"/>
</dbReference>
<evidence type="ECO:0000256" key="1">
    <source>
        <dbReference type="ARBA" id="ARBA00009897"/>
    </source>
</evidence>
<feature type="domain" description="GS catalytic" evidence="8">
    <location>
        <begin position="118"/>
        <end position="455"/>
    </location>
</feature>
<dbReference type="GO" id="GO:0006542">
    <property type="term" value="P:glutamine biosynthetic process"/>
    <property type="evidence" value="ECO:0007669"/>
    <property type="project" value="InterPro"/>
</dbReference>
<keyword evidence="3" id="KW-0547">Nucleotide-binding</keyword>
<evidence type="ECO:0000256" key="5">
    <source>
        <dbReference type="PROSITE-ProRule" id="PRU01330"/>
    </source>
</evidence>
<evidence type="ECO:0000259" key="8">
    <source>
        <dbReference type="PROSITE" id="PS51987"/>
    </source>
</evidence>
<dbReference type="InterPro" id="IPR014746">
    <property type="entry name" value="Gln_synth/guanido_kin_cat_dom"/>
</dbReference>
<keyword evidence="2" id="KW-0436">Ligase</keyword>
<dbReference type="Gene3D" id="3.30.590.10">
    <property type="entry name" value="Glutamine synthetase/guanido kinase, catalytic domain"/>
    <property type="match status" value="1"/>
</dbReference>
<organism evidence="9 10">
    <name type="scientific">Chromohalobacter canadensis</name>
    <dbReference type="NCBI Taxonomy" id="141389"/>
    <lineage>
        <taxon>Bacteria</taxon>
        <taxon>Pseudomonadati</taxon>
        <taxon>Pseudomonadota</taxon>
        <taxon>Gammaproteobacteria</taxon>
        <taxon>Oceanospirillales</taxon>
        <taxon>Halomonadaceae</taxon>
        <taxon>Chromohalobacter</taxon>
    </lineage>
</organism>
<dbReference type="SUPFAM" id="SSF54368">
    <property type="entry name" value="Glutamine synthetase, N-terminal domain"/>
    <property type="match status" value="1"/>
</dbReference>
<proteinExistence type="inferred from homology"/>
<evidence type="ECO:0000259" key="7">
    <source>
        <dbReference type="PROSITE" id="PS51986"/>
    </source>
</evidence>
<dbReference type="AlphaFoldDB" id="A0A285VNN3"/>
<dbReference type="GO" id="GO:0004356">
    <property type="term" value="F:glutamine synthetase activity"/>
    <property type="evidence" value="ECO:0007669"/>
    <property type="project" value="InterPro"/>
</dbReference>